<dbReference type="SUPFAM" id="SSF53756">
    <property type="entry name" value="UDP-Glycosyltransferase/glycogen phosphorylase"/>
    <property type="match status" value="1"/>
</dbReference>
<keyword evidence="4" id="KW-1185">Reference proteome</keyword>
<reference evidence="3" key="1">
    <citation type="submission" date="2020-05" db="EMBL/GenBank/DDBJ databases">
        <title>Mycena genomes resolve the evolution of fungal bioluminescence.</title>
        <authorList>
            <person name="Tsai I.J."/>
        </authorList>
    </citation>
    <scope>NUCLEOTIDE SEQUENCE</scope>
    <source>
        <strain evidence="3">171206Taipei</strain>
    </source>
</reference>
<accession>A0A8H6WKS6</accession>
<dbReference type="Pfam" id="PF00201">
    <property type="entry name" value="UDPGT"/>
    <property type="match status" value="1"/>
</dbReference>
<evidence type="ECO:0000313" key="4">
    <source>
        <dbReference type="Proteomes" id="UP000636479"/>
    </source>
</evidence>
<dbReference type="RefSeq" id="XP_037226067.1">
    <property type="nucleotide sequence ID" value="XM_037358157.1"/>
</dbReference>
<gene>
    <name evidence="3" type="ORF">MIND_00122100</name>
</gene>
<name>A0A8H6WKS6_9AGAR</name>
<dbReference type="InterPro" id="IPR002213">
    <property type="entry name" value="UDP_glucos_trans"/>
</dbReference>
<dbReference type="GeneID" id="59340673"/>
<proteinExistence type="inferred from homology"/>
<dbReference type="Proteomes" id="UP000636479">
    <property type="component" value="Unassembled WGS sequence"/>
</dbReference>
<organism evidence="3 4">
    <name type="scientific">Mycena indigotica</name>
    <dbReference type="NCBI Taxonomy" id="2126181"/>
    <lineage>
        <taxon>Eukaryota</taxon>
        <taxon>Fungi</taxon>
        <taxon>Dikarya</taxon>
        <taxon>Basidiomycota</taxon>
        <taxon>Agaricomycotina</taxon>
        <taxon>Agaricomycetes</taxon>
        <taxon>Agaricomycetidae</taxon>
        <taxon>Agaricales</taxon>
        <taxon>Marasmiineae</taxon>
        <taxon>Mycenaceae</taxon>
        <taxon>Mycena</taxon>
    </lineage>
</organism>
<sequence>MSTHHIATLLPPMWGHTVGYLHLSVQLLGADPTLVMSIVQHQVLVSQMEKELAGCTYDSSRLRIIGVGMPPDSGVAFDLDAYEAIFRELVMGWMQIIPELAQGSAEWPKPRTIHFDFTCGGHVIDPTKSILGPDIKTVLWYCSNAAALFVMVNECDFTAIFDKIMGDETLRAGRAPEQIQLEICSAFNGTDKLTGQIVHIPGLPDTYDYERVTLAAGPPITGWPILTSGQQLGKRVDGYIAASGSYLEPMGIPQIRKHYMEHNQTLFAVGPQTHPKYFEANATQEQITDPEIAGFLDKHSKNSVLYISFGSLFFPVATPKHVEALVETLLTLEPAFPFIFALGSSWSQAAISSSLIERVNSSGKGLICTSWVQQRAILQHDAVGWFLTHGGFNSITEAMTLGMPMIIWPVAAEQPGNALSFSSEPNPVAIELLQIRTGAQVGPSLRFGDSVNITGTVEDAVAEFKAVFAEARGAKGKMLRENAERLRNTVQMGRTNESAEEIKRLAAF</sequence>
<dbReference type="OrthoDB" id="5835829at2759"/>
<dbReference type="Gene3D" id="3.40.50.2000">
    <property type="entry name" value="Glycogen Phosphorylase B"/>
    <property type="match status" value="2"/>
</dbReference>
<evidence type="ECO:0000256" key="2">
    <source>
        <dbReference type="ARBA" id="ARBA00022679"/>
    </source>
</evidence>
<evidence type="ECO:0000313" key="3">
    <source>
        <dbReference type="EMBL" id="KAF7316044.1"/>
    </source>
</evidence>
<protein>
    <recommendedName>
        <fullName evidence="5">Glycosyltransferase</fullName>
    </recommendedName>
</protein>
<dbReference type="PANTHER" id="PTHR48047">
    <property type="entry name" value="GLYCOSYLTRANSFERASE"/>
    <property type="match status" value="1"/>
</dbReference>
<dbReference type="AlphaFoldDB" id="A0A8H6WKS6"/>
<keyword evidence="2" id="KW-0808">Transferase</keyword>
<comment type="similarity">
    <text evidence="1">Belongs to the UDP-glycosyltransferase family.</text>
</comment>
<dbReference type="EMBL" id="JACAZF010000001">
    <property type="protein sequence ID" value="KAF7316044.1"/>
    <property type="molecule type" value="Genomic_DNA"/>
</dbReference>
<comment type="caution">
    <text evidence="3">The sequence shown here is derived from an EMBL/GenBank/DDBJ whole genome shotgun (WGS) entry which is preliminary data.</text>
</comment>
<evidence type="ECO:0000256" key="1">
    <source>
        <dbReference type="ARBA" id="ARBA00009995"/>
    </source>
</evidence>
<dbReference type="PANTHER" id="PTHR48047:SF215">
    <property type="entry name" value="GLYCOSYLTRANSFERASE"/>
    <property type="match status" value="1"/>
</dbReference>
<evidence type="ECO:0008006" key="5">
    <source>
        <dbReference type="Google" id="ProtNLM"/>
    </source>
</evidence>
<dbReference type="GO" id="GO:0035251">
    <property type="term" value="F:UDP-glucosyltransferase activity"/>
    <property type="evidence" value="ECO:0007669"/>
    <property type="project" value="TreeGrafter"/>
</dbReference>